<dbReference type="EMBL" id="JABWDU010000002">
    <property type="protein sequence ID" value="NVD39489.1"/>
    <property type="molecule type" value="Genomic_DNA"/>
</dbReference>
<dbReference type="InterPro" id="IPR034660">
    <property type="entry name" value="DinB/YfiT-like"/>
</dbReference>
<protein>
    <submittedName>
        <fullName evidence="1">DUF1993 domain-containing protein</fullName>
    </submittedName>
</protein>
<proteinExistence type="predicted"/>
<dbReference type="AlphaFoldDB" id="A0A7Y6Q5M0"/>
<evidence type="ECO:0000313" key="1">
    <source>
        <dbReference type="EMBL" id="NVD39489.1"/>
    </source>
</evidence>
<name>A0A7Y6Q5M0_9HYPH</name>
<dbReference type="SUPFAM" id="SSF109854">
    <property type="entry name" value="DinB/YfiT-like putative metalloenzymes"/>
    <property type="match status" value="1"/>
</dbReference>
<keyword evidence="2" id="KW-1185">Reference proteome</keyword>
<sequence length="168" mass="18639">MALTMYRLSVPTFVHGFGVLGKLLDKAEAHANETGLSLDDLVNARLTADMLPLSGQVQRASDTSKGTIARLTDLQVPSFPDEEKTFSDLRERIAKTVAFLETVRLADLDGSETREVTLNFTKLKMTLSGEDYLLKFVLPNFYFHLTTAYDILRHKGVPVGKADFISLS</sequence>
<reference evidence="1 2" key="1">
    <citation type="submission" date="2020-06" db="EMBL/GenBank/DDBJ databases">
        <authorList>
            <person name="Grouzdev D.S."/>
        </authorList>
    </citation>
    <scope>NUCLEOTIDE SEQUENCE [LARGE SCALE GENOMIC DNA]</scope>
    <source>
        <strain evidence="1 2">HO-A22</strain>
    </source>
</reference>
<dbReference type="PANTHER" id="PTHR36922">
    <property type="entry name" value="BLL2446 PROTEIN"/>
    <property type="match status" value="1"/>
</dbReference>
<organism evidence="1 2">
    <name type="scientific">Ensifer oleiphilus</name>
    <dbReference type="NCBI Taxonomy" id="2742698"/>
    <lineage>
        <taxon>Bacteria</taxon>
        <taxon>Pseudomonadati</taxon>
        <taxon>Pseudomonadota</taxon>
        <taxon>Alphaproteobacteria</taxon>
        <taxon>Hyphomicrobiales</taxon>
        <taxon>Rhizobiaceae</taxon>
        <taxon>Sinorhizobium/Ensifer group</taxon>
        <taxon>Ensifer</taxon>
    </lineage>
</organism>
<dbReference type="RefSeq" id="WP_176353007.1">
    <property type="nucleotide sequence ID" value="NZ_JABWDU010000002.1"/>
</dbReference>
<dbReference type="Gene3D" id="1.20.120.450">
    <property type="entry name" value="dinb family like domain"/>
    <property type="match status" value="1"/>
</dbReference>
<dbReference type="InterPro" id="IPR018531">
    <property type="entry name" value="DUF1993"/>
</dbReference>
<dbReference type="PANTHER" id="PTHR36922:SF1">
    <property type="entry name" value="DUF1993 DOMAIN-CONTAINING PROTEIN"/>
    <property type="match status" value="1"/>
</dbReference>
<evidence type="ECO:0000313" key="2">
    <source>
        <dbReference type="Proteomes" id="UP000520198"/>
    </source>
</evidence>
<comment type="caution">
    <text evidence="1">The sequence shown here is derived from an EMBL/GenBank/DDBJ whole genome shotgun (WGS) entry which is preliminary data.</text>
</comment>
<dbReference type="Proteomes" id="UP000520198">
    <property type="component" value="Unassembled WGS sequence"/>
</dbReference>
<dbReference type="Pfam" id="PF09351">
    <property type="entry name" value="DUF1993"/>
    <property type="match status" value="1"/>
</dbReference>
<accession>A0A7Y6Q5M0</accession>
<gene>
    <name evidence="1" type="ORF">HT585_11520</name>
</gene>